<keyword evidence="2 5" id="KW-0238">DNA-binding</keyword>
<dbReference type="RefSeq" id="WP_184479872.1">
    <property type="nucleotide sequence ID" value="NZ_JACHIV010000001.1"/>
</dbReference>
<keyword evidence="3" id="KW-0804">Transcription</keyword>
<dbReference type="PROSITE" id="PS50956">
    <property type="entry name" value="HTH_ASNC_2"/>
    <property type="match status" value="1"/>
</dbReference>
<keyword evidence="1" id="KW-0805">Transcription regulation</keyword>
<evidence type="ECO:0000313" key="5">
    <source>
        <dbReference type="EMBL" id="MBB5070323.1"/>
    </source>
</evidence>
<dbReference type="InterPro" id="IPR019888">
    <property type="entry name" value="Tscrpt_reg_AsnC-like"/>
</dbReference>
<dbReference type="SUPFAM" id="SSF46785">
    <property type="entry name" value="Winged helix' DNA-binding domain"/>
    <property type="match status" value="1"/>
</dbReference>
<dbReference type="GO" id="GO:0043565">
    <property type="term" value="F:sequence-specific DNA binding"/>
    <property type="evidence" value="ECO:0007669"/>
    <property type="project" value="InterPro"/>
</dbReference>
<dbReference type="AlphaFoldDB" id="A0A840NJH7"/>
<evidence type="ECO:0000256" key="3">
    <source>
        <dbReference type="ARBA" id="ARBA00023163"/>
    </source>
</evidence>
<dbReference type="PANTHER" id="PTHR30154:SF34">
    <property type="entry name" value="TRANSCRIPTIONAL REGULATOR AZLB"/>
    <property type="match status" value="1"/>
</dbReference>
<comment type="caution">
    <text evidence="5">The sequence shown here is derived from an EMBL/GenBank/DDBJ whole genome shotgun (WGS) entry which is preliminary data.</text>
</comment>
<dbReference type="InterPro" id="IPR036388">
    <property type="entry name" value="WH-like_DNA-bd_sf"/>
</dbReference>
<dbReference type="Pfam" id="PF01037">
    <property type="entry name" value="AsnC_trans_reg"/>
    <property type="match status" value="1"/>
</dbReference>
<dbReference type="SUPFAM" id="SSF54909">
    <property type="entry name" value="Dimeric alpha+beta barrel"/>
    <property type="match status" value="1"/>
</dbReference>
<evidence type="ECO:0000259" key="4">
    <source>
        <dbReference type="PROSITE" id="PS50956"/>
    </source>
</evidence>
<sequence>MPSQDGVDGVDARLLLAIAAAPRATISALAEETGLSRNTVQSRVSRLEERGALSSFERRVDPRALGYPLRAFVTIQVTQSRLSTVSEALRAIPEVLEVAGISGGADLFVQVVARDTDDLYRIAGRVLAIPGVERTDTALVMRDLVDYRLTPLLERHADPSA</sequence>
<dbReference type="PRINTS" id="PR00033">
    <property type="entry name" value="HTHASNC"/>
</dbReference>
<protein>
    <submittedName>
        <fullName evidence="5">DNA-binding Lrp family transcriptional regulator</fullName>
    </submittedName>
</protein>
<dbReference type="PROSITE" id="PS00519">
    <property type="entry name" value="HTH_ASNC_1"/>
    <property type="match status" value="1"/>
</dbReference>
<dbReference type="EMBL" id="JACHIV010000001">
    <property type="protein sequence ID" value="MBB5070323.1"/>
    <property type="molecule type" value="Genomic_DNA"/>
</dbReference>
<reference evidence="5 6" key="1">
    <citation type="submission" date="2020-08" db="EMBL/GenBank/DDBJ databases">
        <title>Sequencing the genomes of 1000 actinobacteria strains.</title>
        <authorList>
            <person name="Klenk H.-P."/>
        </authorList>
    </citation>
    <scope>NUCLEOTIDE SEQUENCE [LARGE SCALE GENOMIC DNA]</scope>
    <source>
        <strain evidence="5 6">DSM 45582</strain>
    </source>
</reference>
<evidence type="ECO:0000256" key="1">
    <source>
        <dbReference type="ARBA" id="ARBA00023015"/>
    </source>
</evidence>
<dbReference type="InterPro" id="IPR036390">
    <property type="entry name" value="WH_DNA-bd_sf"/>
</dbReference>
<gene>
    <name evidence="5" type="ORF">BJ969_003411</name>
</gene>
<dbReference type="GO" id="GO:0043200">
    <property type="term" value="P:response to amino acid"/>
    <property type="evidence" value="ECO:0007669"/>
    <property type="project" value="TreeGrafter"/>
</dbReference>
<dbReference type="InterPro" id="IPR011008">
    <property type="entry name" value="Dimeric_a/b-barrel"/>
</dbReference>
<name>A0A840NJH7_9PSEU</name>
<dbReference type="InterPro" id="IPR019885">
    <property type="entry name" value="Tscrpt_reg_HTH_AsnC-type_CS"/>
</dbReference>
<dbReference type="SMART" id="SM00344">
    <property type="entry name" value="HTH_ASNC"/>
    <property type="match status" value="1"/>
</dbReference>
<accession>A0A840NJH7</accession>
<keyword evidence="6" id="KW-1185">Reference proteome</keyword>
<feature type="domain" description="HTH asnC-type" evidence="4">
    <location>
        <begin position="7"/>
        <end position="68"/>
    </location>
</feature>
<evidence type="ECO:0000313" key="6">
    <source>
        <dbReference type="Proteomes" id="UP000580474"/>
    </source>
</evidence>
<evidence type="ECO:0000256" key="2">
    <source>
        <dbReference type="ARBA" id="ARBA00023125"/>
    </source>
</evidence>
<dbReference type="InterPro" id="IPR019887">
    <property type="entry name" value="Tscrpt_reg_AsnC/Lrp_C"/>
</dbReference>
<organism evidence="5 6">
    <name type="scientific">Saccharopolyspora gloriosae</name>
    <dbReference type="NCBI Taxonomy" id="455344"/>
    <lineage>
        <taxon>Bacteria</taxon>
        <taxon>Bacillati</taxon>
        <taxon>Actinomycetota</taxon>
        <taxon>Actinomycetes</taxon>
        <taxon>Pseudonocardiales</taxon>
        <taxon>Pseudonocardiaceae</taxon>
        <taxon>Saccharopolyspora</taxon>
    </lineage>
</organism>
<dbReference type="PANTHER" id="PTHR30154">
    <property type="entry name" value="LEUCINE-RESPONSIVE REGULATORY PROTEIN"/>
    <property type="match status" value="1"/>
</dbReference>
<dbReference type="GO" id="GO:0005829">
    <property type="term" value="C:cytosol"/>
    <property type="evidence" value="ECO:0007669"/>
    <property type="project" value="TreeGrafter"/>
</dbReference>
<dbReference type="Gene3D" id="1.10.10.10">
    <property type="entry name" value="Winged helix-like DNA-binding domain superfamily/Winged helix DNA-binding domain"/>
    <property type="match status" value="1"/>
</dbReference>
<dbReference type="Proteomes" id="UP000580474">
    <property type="component" value="Unassembled WGS sequence"/>
</dbReference>
<proteinExistence type="predicted"/>
<dbReference type="Pfam" id="PF13412">
    <property type="entry name" value="HTH_24"/>
    <property type="match status" value="1"/>
</dbReference>
<dbReference type="InterPro" id="IPR000485">
    <property type="entry name" value="AsnC-type_HTH_dom"/>
</dbReference>
<dbReference type="Gene3D" id="3.30.70.920">
    <property type="match status" value="1"/>
</dbReference>